<name>A0A2K3DD66_CHLRE</name>
<dbReference type="ExpressionAtlas" id="A0A2K3DD66">
    <property type="expression patterns" value="baseline and differential"/>
</dbReference>
<dbReference type="RefSeq" id="XP_001694501.2">
    <property type="nucleotide sequence ID" value="XM_001694449.3"/>
</dbReference>
<dbReference type="Gene3D" id="3.40.50.1000">
    <property type="entry name" value="HAD superfamily/HAD-like"/>
    <property type="match status" value="2"/>
</dbReference>
<sequence length="289" mass="31066">MADNTKRIVFSDIDGTIMHEPKEFDRDAAVLLTPPSASGRQGVISAETLHLVAKLRARGALFVVISGARLSTLLMRLPYLPLADAYVCENGGRILYPGSDLPTACPVTEDKEWRASHDHAAGSIEQDATPPQERKGPLWDLYRKLHSEGWSLDANGYTTSFRVHAGRNGKSLEELRAVVAAAPAGLASSFNLGAADFYPDTSGKVMAARHLMARFGAPAPACSFLCDDDNDLQLAAEVGRAFLPSITSDSVRVAAEARPEHFVVAKTAGQGVVATEEMLHAVMAHYKLN</sequence>
<reference evidence="1 2" key="1">
    <citation type="journal article" date="2007" name="Science">
        <title>The Chlamydomonas genome reveals the evolution of key animal and plant functions.</title>
        <authorList>
            <person name="Merchant S.S."/>
            <person name="Prochnik S.E."/>
            <person name="Vallon O."/>
            <person name="Harris E.H."/>
            <person name="Karpowicz S.J."/>
            <person name="Witman G.B."/>
            <person name="Terry A."/>
            <person name="Salamov A."/>
            <person name="Fritz-Laylin L.K."/>
            <person name="Marechal-Drouard L."/>
            <person name="Marshall W.F."/>
            <person name="Qu L.H."/>
            <person name="Nelson D.R."/>
            <person name="Sanderfoot A.A."/>
            <person name="Spalding M.H."/>
            <person name="Kapitonov V.V."/>
            <person name="Ren Q."/>
            <person name="Ferris P."/>
            <person name="Lindquist E."/>
            <person name="Shapiro H."/>
            <person name="Lucas S.M."/>
            <person name="Grimwood J."/>
            <person name="Schmutz J."/>
            <person name="Cardol P."/>
            <person name="Cerutti H."/>
            <person name="Chanfreau G."/>
            <person name="Chen C.L."/>
            <person name="Cognat V."/>
            <person name="Croft M.T."/>
            <person name="Dent R."/>
            <person name="Dutcher S."/>
            <person name="Fernandez E."/>
            <person name="Fukuzawa H."/>
            <person name="Gonzalez-Ballester D."/>
            <person name="Gonzalez-Halphen D."/>
            <person name="Hallmann A."/>
            <person name="Hanikenne M."/>
            <person name="Hippler M."/>
            <person name="Inwood W."/>
            <person name="Jabbari K."/>
            <person name="Kalanon M."/>
            <person name="Kuras R."/>
            <person name="Lefebvre P.A."/>
            <person name="Lemaire S.D."/>
            <person name="Lobanov A.V."/>
            <person name="Lohr M."/>
            <person name="Manuell A."/>
            <person name="Meier I."/>
            <person name="Mets L."/>
            <person name="Mittag M."/>
            <person name="Mittelmeier T."/>
            <person name="Moroney J.V."/>
            <person name="Moseley J."/>
            <person name="Napoli C."/>
            <person name="Nedelcu A.M."/>
            <person name="Niyogi K."/>
            <person name="Novoselov S.V."/>
            <person name="Paulsen I.T."/>
            <person name="Pazour G."/>
            <person name="Purton S."/>
            <person name="Ral J.P."/>
            <person name="Riano-Pachon D.M."/>
            <person name="Riekhof W."/>
            <person name="Rymarquis L."/>
            <person name="Schroda M."/>
            <person name="Stern D."/>
            <person name="Umen J."/>
            <person name="Willows R."/>
            <person name="Wilson N."/>
            <person name="Zimmer S.L."/>
            <person name="Allmer J."/>
            <person name="Balk J."/>
            <person name="Bisova K."/>
            <person name="Chen C.J."/>
            <person name="Elias M."/>
            <person name="Gendler K."/>
            <person name="Hauser C."/>
            <person name="Lamb M.R."/>
            <person name="Ledford H."/>
            <person name="Long J.C."/>
            <person name="Minagawa J."/>
            <person name="Page M.D."/>
            <person name="Pan J."/>
            <person name="Pootakham W."/>
            <person name="Roje S."/>
            <person name="Rose A."/>
            <person name="Stahlberg E."/>
            <person name="Terauchi A.M."/>
            <person name="Yang P."/>
            <person name="Ball S."/>
            <person name="Bowler C."/>
            <person name="Dieckmann C.L."/>
            <person name="Gladyshev V.N."/>
            <person name="Green P."/>
            <person name="Jorgensen R."/>
            <person name="Mayfield S."/>
            <person name="Mueller-Roeber B."/>
            <person name="Rajamani S."/>
            <person name="Sayre R.T."/>
            <person name="Brokstein P."/>
            <person name="Dubchak I."/>
            <person name="Goodstein D."/>
            <person name="Hornick L."/>
            <person name="Huang Y.W."/>
            <person name="Jhaveri J."/>
            <person name="Luo Y."/>
            <person name="Martinez D."/>
            <person name="Ngau W.C."/>
            <person name="Otillar B."/>
            <person name="Poliakov A."/>
            <person name="Porter A."/>
            <person name="Szajkowski L."/>
            <person name="Werner G."/>
            <person name="Zhou K."/>
            <person name="Grigoriev I.V."/>
            <person name="Rokhsar D.S."/>
            <person name="Grossman A.R."/>
        </authorList>
    </citation>
    <scope>NUCLEOTIDE SEQUENCE [LARGE SCALE GENOMIC DNA]</scope>
    <source>
        <strain evidence="2">CC-503</strain>
    </source>
</reference>
<dbReference type="SUPFAM" id="SSF56784">
    <property type="entry name" value="HAD-like"/>
    <property type="match status" value="1"/>
</dbReference>
<dbReference type="InterPro" id="IPR023214">
    <property type="entry name" value="HAD_sf"/>
</dbReference>
<accession>A0A2K3DD66</accession>
<dbReference type="KEGG" id="cre:CHLRE_09g396500v5"/>
<organism evidence="1 2">
    <name type="scientific">Chlamydomonas reinhardtii</name>
    <name type="common">Chlamydomonas smithii</name>
    <dbReference type="NCBI Taxonomy" id="3055"/>
    <lineage>
        <taxon>Eukaryota</taxon>
        <taxon>Viridiplantae</taxon>
        <taxon>Chlorophyta</taxon>
        <taxon>core chlorophytes</taxon>
        <taxon>Chlorophyceae</taxon>
        <taxon>CS clade</taxon>
        <taxon>Chlamydomonadales</taxon>
        <taxon>Chlamydomonadaceae</taxon>
        <taxon>Chlamydomonas</taxon>
    </lineage>
</organism>
<evidence type="ECO:0008006" key="3">
    <source>
        <dbReference type="Google" id="ProtNLM"/>
    </source>
</evidence>
<dbReference type="GeneID" id="5720166"/>
<dbReference type="Gramene" id="PNW78463">
    <property type="protein sequence ID" value="PNW78463"/>
    <property type="gene ID" value="CHLRE_09g396500v5"/>
</dbReference>
<dbReference type="EMBL" id="CM008970">
    <property type="protein sequence ID" value="PNW78463.1"/>
    <property type="molecule type" value="Genomic_DNA"/>
</dbReference>
<dbReference type="OMA" id="FRETYND"/>
<dbReference type="OrthoDB" id="407888at2759"/>
<dbReference type="AlphaFoldDB" id="A0A2K3DD66"/>
<dbReference type="InterPro" id="IPR036412">
    <property type="entry name" value="HAD-like_sf"/>
</dbReference>
<evidence type="ECO:0000313" key="2">
    <source>
        <dbReference type="Proteomes" id="UP000006906"/>
    </source>
</evidence>
<keyword evidence="2" id="KW-1185">Reference proteome</keyword>
<evidence type="ECO:0000313" key="1">
    <source>
        <dbReference type="EMBL" id="PNW78463.1"/>
    </source>
</evidence>
<proteinExistence type="predicted"/>
<protein>
    <recommendedName>
        <fullName evidence="3">Sucrose phosphatase-like domain-containing protein</fullName>
    </recommendedName>
</protein>
<gene>
    <name evidence="1" type="ORF">CHLRE_09g396500v5</name>
</gene>
<dbReference type="Proteomes" id="UP000006906">
    <property type="component" value="Chromosome 9"/>
</dbReference>
<dbReference type="PaxDb" id="3055-EDP02496"/>
<dbReference type="InParanoid" id="A0A2K3DD66"/>